<evidence type="ECO:0000313" key="7">
    <source>
        <dbReference type="EMBL" id="OJG79831.1"/>
    </source>
</evidence>
<keyword evidence="2" id="KW-0813">Transport</keyword>
<dbReference type="Proteomes" id="UP000182152">
    <property type="component" value="Unassembled WGS sequence"/>
</dbReference>
<dbReference type="OrthoDB" id="9791546at2"/>
<dbReference type="InterPro" id="IPR017911">
    <property type="entry name" value="MacB-like_ATP-bd"/>
</dbReference>
<keyword evidence="4 7" id="KW-0067">ATP-binding</keyword>
<evidence type="ECO:0000256" key="3">
    <source>
        <dbReference type="ARBA" id="ARBA00022741"/>
    </source>
</evidence>
<evidence type="ECO:0000256" key="4">
    <source>
        <dbReference type="ARBA" id="ARBA00022840"/>
    </source>
</evidence>
<dbReference type="Gene3D" id="3.40.50.300">
    <property type="entry name" value="P-loop containing nucleotide triphosphate hydrolases"/>
    <property type="match status" value="1"/>
</dbReference>
<organism evidence="7 8">
    <name type="scientific">Enterococcus ratti</name>
    <dbReference type="NCBI Taxonomy" id="150033"/>
    <lineage>
        <taxon>Bacteria</taxon>
        <taxon>Bacillati</taxon>
        <taxon>Bacillota</taxon>
        <taxon>Bacilli</taxon>
        <taxon>Lactobacillales</taxon>
        <taxon>Enterococcaceae</taxon>
        <taxon>Enterococcus</taxon>
    </lineage>
</organism>
<evidence type="ECO:0000313" key="8">
    <source>
        <dbReference type="Proteomes" id="UP000182152"/>
    </source>
</evidence>
<comment type="caution">
    <text evidence="7">The sequence shown here is derived from an EMBL/GenBank/DDBJ whole genome shotgun (WGS) entry which is preliminary data.</text>
</comment>
<dbReference type="SUPFAM" id="SSF52540">
    <property type="entry name" value="P-loop containing nucleoside triphosphate hydrolases"/>
    <property type="match status" value="1"/>
</dbReference>
<evidence type="ECO:0000256" key="5">
    <source>
        <dbReference type="ARBA" id="ARBA00022970"/>
    </source>
</evidence>
<dbReference type="GO" id="GO:0016887">
    <property type="term" value="F:ATP hydrolysis activity"/>
    <property type="evidence" value="ECO:0007669"/>
    <property type="project" value="InterPro"/>
</dbReference>
<evidence type="ECO:0000259" key="6">
    <source>
        <dbReference type="PROSITE" id="PS50893"/>
    </source>
</evidence>
<keyword evidence="8" id="KW-1185">Reference proteome</keyword>
<dbReference type="PROSITE" id="PS50893">
    <property type="entry name" value="ABC_TRANSPORTER_2"/>
    <property type="match status" value="1"/>
</dbReference>
<name>A0A1L8WFN2_9ENTE</name>
<dbReference type="CDD" id="cd03255">
    <property type="entry name" value="ABC_MJ0796_LolCDE_FtsE"/>
    <property type="match status" value="1"/>
</dbReference>
<dbReference type="InterPro" id="IPR027417">
    <property type="entry name" value="P-loop_NTPase"/>
</dbReference>
<dbReference type="PANTHER" id="PTHR42798">
    <property type="entry name" value="LIPOPROTEIN-RELEASING SYSTEM ATP-BINDING PROTEIN LOLD"/>
    <property type="match status" value="1"/>
</dbReference>
<dbReference type="GO" id="GO:0098796">
    <property type="term" value="C:membrane protein complex"/>
    <property type="evidence" value="ECO:0007669"/>
    <property type="project" value="UniProtKB-ARBA"/>
</dbReference>
<evidence type="ECO:0000256" key="1">
    <source>
        <dbReference type="ARBA" id="ARBA00005417"/>
    </source>
</evidence>
<comment type="similarity">
    <text evidence="1">Belongs to the ABC transporter superfamily.</text>
</comment>
<evidence type="ECO:0000256" key="2">
    <source>
        <dbReference type="ARBA" id="ARBA00022448"/>
    </source>
</evidence>
<dbReference type="GO" id="GO:0005524">
    <property type="term" value="F:ATP binding"/>
    <property type="evidence" value="ECO:0007669"/>
    <property type="project" value="UniProtKB-KW"/>
</dbReference>
<keyword evidence="3" id="KW-0547">Nucleotide-binding</keyword>
<dbReference type="Pfam" id="PF00005">
    <property type="entry name" value="ABC_tran"/>
    <property type="match status" value="1"/>
</dbReference>
<reference evidence="7 8" key="1">
    <citation type="submission" date="2014-12" db="EMBL/GenBank/DDBJ databases">
        <title>Draft genome sequences of 29 type strains of Enterococci.</title>
        <authorList>
            <person name="Zhong Z."/>
            <person name="Sun Z."/>
            <person name="Liu W."/>
            <person name="Zhang W."/>
            <person name="Zhang H."/>
        </authorList>
    </citation>
    <scope>NUCLEOTIDE SEQUENCE [LARGE SCALE GENOMIC DNA]</scope>
    <source>
        <strain evidence="7 8">DSM 15687</strain>
    </source>
</reference>
<keyword evidence="5" id="KW-0029">Amino-acid transport</keyword>
<dbReference type="SMART" id="SM00382">
    <property type="entry name" value="AAA"/>
    <property type="match status" value="1"/>
</dbReference>
<feature type="domain" description="ABC transporter" evidence="6">
    <location>
        <begin position="5"/>
        <end position="244"/>
    </location>
</feature>
<dbReference type="GO" id="GO:0006865">
    <property type="term" value="P:amino acid transport"/>
    <property type="evidence" value="ECO:0007669"/>
    <property type="project" value="UniProtKB-KW"/>
</dbReference>
<dbReference type="RefSeq" id="WP_071855907.1">
    <property type="nucleotide sequence ID" value="NZ_JBCLRY010000010.1"/>
</dbReference>
<dbReference type="InterPro" id="IPR003593">
    <property type="entry name" value="AAA+_ATPase"/>
</dbReference>
<proteinExistence type="inferred from homology"/>
<dbReference type="InterPro" id="IPR003439">
    <property type="entry name" value="ABC_transporter-like_ATP-bd"/>
</dbReference>
<dbReference type="AlphaFoldDB" id="A0A1L8WFN2"/>
<sequence>MNKMIEVKHVSKSYGNKLSAVKVLDNISFAIAKGEFVGIMGPSGAGKTTLMNILSTISLPTMGSVLIQGNEITKMKTNELSDFRRKKLGFIFQEFNLIDTLNAKDNILLPLAVERISKEEMEKRVLHVAQLLDIEEILKRYPDELSVGQRQRIAAARALVIRPQVIFADEPTGSLDSKSATELLNYLTTMNQVEKSTILLVTHDPYTASYCNRILFIKDGVIFSEVVRSGTRNEFFERVIDMQATIGGGGKLNAL</sequence>
<dbReference type="GO" id="GO:0022857">
    <property type="term" value="F:transmembrane transporter activity"/>
    <property type="evidence" value="ECO:0007669"/>
    <property type="project" value="UniProtKB-ARBA"/>
</dbReference>
<dbReference type="EMBL" id="JXLB01000017">
    <property type="protein sequence ID" value="OJG79831.1"/>
    <property type="molecule type" value="Genomic_DNA"/>
</dbReference>
<dbReference type="FunFam" id="3.40.50.300:FF:000032">
    <property type="entry name" value="Export ABC transporter ATP-binding protein"/>
    <property type="match status" value="1"/>
</dbReference>
<gene>
    <name evidence="7" type="ORF">RV14_GL000771</name>
</gene>
<dbReference type="PANTHER" id="PTHR42798:SF7">
    <property type="entry name" value="ALPHA-D-RIBOSE 1-METHYLPHOSPHONATE 5-TRIPHOSPHATE SYNTHASE SUBUNIT PHNL"/>
    <property type="match status" value="1"/>
</dbReference>
<dbReference type="STRING" id="150033.RV14_GL000771"/>
<accession>A0A1L8WFN2</accession>
<protein>
    <submittedName>
        <fullName evidence="7">ABC transporter ATP-binding protein</fullName>
    </submittedName>
</protein>